<keyword evidence="12" id="KW-1133">Transmembrane helix</keyword>
<dbReference type="GO" id="GO:0005886">
    <property type="term" value="C:plasma membrane"/>
    <property type="evidence" value="ECO:0007669"/>
    <property type="project" value="UniProtKB-SubCell"/>
</dbReference>
<gene>
    <name evidence="11" type="primary">psd</name>
    <name evidence="13" type="ORF">PJIAN_1868</name>
</gene>
<keyword evidence="8 11" id="KW-0456">Lyase</keyword>
<comment type="catalytic activity">
    <reaction evidence="11">
        <text>a 1,2-diacyl-sn-glycero-3-phospho-L-serine + H(+) = a 1,2-diacyl-sn-glycero-3-phosphoethanolamine + CO2</text>
        <dbReference type="Rhea" id="RHEA:20828"/>
        <dbReference type="ChEBI" id="CHEBI:15378"/>
        <dbReference type="ChEBI" id="CHEBI:16526"/>
        <dbReference type="ChEBI" id="CHEBI:57262"/>
        <dbReference type="ChEBI" id="CHEBI:64612"/>
        <dbReference type="EC" id="4.1.1.65"/>
    </reaction>
</comment>
<dbReference type="InterPro" id="IPR003817">
    <property type="entry name" value="PS_Dcarbxylase"/>
</dbReference>
<keyword evidence="6 11" id="KW-0865">Zymogen</keyword>
<evidence type="ECO:0000256" key="12">
    <source>
        <dbReference type="SAM" id="Phobius"/>
    </source>
</evidence>
<dbReference type="PANTHER" id="PTHR35809">
    <property type="entry name" value="ARCHAETIDYLSERINE DECARBOXYLASE PROENZYME-RELATED"/>
    <property type="match status" value="1"/>
</dbReference>
<protein>
    <recommendedName>
        <fullName evidence="11">Phosphatidylserine decarboxylase proenzyme</fullName>
        <ecNumber evidence="11">4.1.1.65</ecNumber>
    </recommendedName>
    <component>
        <recommendedName>
            <fullName evidence="11">Phosphatidylserine decarboxylase alpha chain</fullName>
        </recommendedName>
    </component>
    <component>
        <recommendedName>
            <fullName evidence="11">Phosphatidylserine decarboxylase beta chain</fullName>
        </recommendedName>
    </component>
</protein>
<dbReference type="Proteomes" id="UP000076586">
    <property type="component" value="Unassembled WGS sequence"/>
</dbReference>
<keyword evidence="12" id="KW-0812">Transmembrane</keyword>
<sequence>MKKGRMKIHKEGRWILLGVFVILVVINLMVYFEFSQLIWFVNILLSLVTFMFFTYFFRNPSRPGDIDDPSLIIAPADGTVVVVEPTVEHEYFKDKRIQISIFMSVFNVHANWYPIAGTVKYTKHHNGRYLAAYLPKSSTENERTTVVIESPMKTQVLVRQIAGLLARRIVTYAVPSKACHLNEHLGFIKFGSRVDIFLPLDAEVYVTHGEKTVGNETIIARLNE</sequence>
<keyword evidence="1 11" id="KW-1003">Cell membrane</keyword>
<keyword evidence="5 11" id="KW-0472">Membrane</keyword>
<dbReference type="GO" id="GO:0006646">
    <property type="term" value="P:phosphatidylethanolamine biosynthetic process"/>
    <property type="evidence" value="ECO:0007669"/>
    <property type="project" value="UniProtKB-UniRule"/>
</dbReference>
<evidence type="ECO:0000256" key="10">
    <source>
        <dbReference type="ARBA" id="ARBA00023317"/>
    </source>
</evidence>
<keyword evidence="3 11" id="KW-0210">Decarboxylase</keyword>
<organism evidence="13 14">
    <name type="scientific">Paludibacter jiangxiensis</name>
    <dbReference type="NCBI Taxonomy" id="681398"/>
    <lineage>
        <taxon>Bacteria</taxon>
        <taxon>Pseudomonadati</taxon>
        <taxon>Bacteroidota</taxon>
        <taxon>Bacteroidia</taxon>
        <taxon>Bacteroidales</taxon>
        <taxon>Paludibacteraceae</taxon>
        <taxon>Paludibacter</taxon>
    </lineage>
</organism>
<comment type="pathway">
    <text evidence="11">Phospholipid metabolism; phosphatidylethanolamine biosynthesis; phosphatidylethanolamine from CDP-diacylglycerol: step 2/2.</text>
</comment>
<dbReference type="NCBIfam" id="NF003678">
    <property type="entry name" value="PRK05305.1-2"/>
    <property type="match status" value="1"/>
</dbReference>
<keyword evidence="10 11" id="KW-0670">Pyruvate</keyword>
<dbReference type="STRING" id="681398.PJIAN_1868"/>
<feature type="chain" id="PRO_5023475534" description="Phosphatidylserine decarboxylase beta chain" evidence="11">
    <location>
        <begin position="1"/>
        <end position="191"/>
    </location>
</feature>
<name>A0A161LDI4_9BACT</name>
<dbReference type="HAMAP" id="MF_00664">
    <property type="entry name" value="PS_decarb_PSD_A"/>
    <property type="match status" value="1"/>
</dbReference>
<reference evidence="14" key="2">
    <citation type="journal article" date="2017" name="Genome Announc.">
        <title>Draft genome sequence of Paludibacter jiangxiensis NM7(T), a propionate-producing fermentative bacterium.</title>
        <authorList>
            <person name="Qiu Y.-L."/>
            <person name="Tourlousse D.M."/>
            <person name="Matsuura N."/>
            <person name="Ohashi A."/>
            <person name="Sekiguchi Y."/>
        </authorList>
    </citation>
    <scope>NUCLEOTIDE SEQUENCE [LARGE SCALE GENOMIC DNA]</scope>
    <source>
        <strain evidence="14">NM7</strain>
    </source>
</reference>
<comment type="function">
    <text evidence="11">Catalyzes the formation of phosphatidylethanolamine (PtdEtn) from phosphatidylserine (PtdSer).</text>
</comment>
<accession>A0A161LDI4</accession>
<feature type="site" description="Cleavage (non-hydrolytic); by autocatalysis" evidence="11">
    <location>
        <begin position="191"/>
        <end position="192"/>
    </location>
</feature>
<evidence type="ECO:0000313" key="14">
    <source>
        <dbReference type="Proteomes" id="UP000076586"/>
    </source>
</evidence>
<feature type="chain" id="PRO_5023475535" description="Phosphatidylserine decarboxylase alpha chain" evidence="11">
    <location>
        <begin position="192"/>
        <end position="224"/>
    </location>
</feature>
<feature type="transmembrane region" description="Helical" evidence="12">
    <location>
        <begin position="12"/>
        <end position="32"/>
    </location>
</feature>
<evidence type="ECO:0000313" key="13">
    <source>
        <dbReference type="EMBL" id="GAT62275.1"/>
    </source>
</evidence>
<evidence type="ECO:0000256" key="5">
    <source>
        <dbReference type="ARBA" id="ARBA00023136"/>
    </source>
</evidence>
<dbReference type="GO" id="GO:0004609">
    <property type="term" value="F:phosphatidylserine decarboxylase activity"/>
    <property type="evidence" value="ECO:0007669"/>
    <property type="project" value="UniProtKB-UniRule"/>
</dbReference>
<keyword evidence="2 11" id="KW-0444">Lipid biosynthesis</keyword>
<comment type="cofactor">
    <cofactor evidence="11">
        <name>pyruvate</name>
        <dbReference type="ChEBI" id="CHEBI:15361"/>
    </cofactor>
    <text evidence="11">Binds 1 pyruvoyl group covalently per subunit.</text>
</comment>
<dbReference type="RefSeq" id="WP_236714363.1">
    <property type="nucleotide sequence ID" value="NZ_BDCR01000001.1"/>
</dbReference>
<dbReference type="EMBL" id="BDCR01000001">
    <property type="protein sequence ID" value="GAT62275.1"/>
    <property type="molecule type" value="Genomic_DNA"/>
</dbReference>
<dbReference type="Pfam" id="PF02666">
    <property type="entry name" value="PS_Dcarbxylase"/>
    <property type="match status" value="1"/>
</dbReference>
<evidence type="ECO:0000256" key="9">
    <source>
        <dbReference type="ARBA" id="ARBA00023264"/>
    </source>
</evidence>
<comment type="subcellular location">
    <subcellularLocation>
        <location evidence="11">Cell membrane</location>
        <topology evidence="11">Peripheral membrane protein</topology>
    </subcellularLocation>
</comment>
<dbReference type="EC" id="4.1.1.65" evidence="11"/>
<feature type="modified residue" description="Pyruvic acid (Ser); by autocatalysis" evidence="11">
    <location>
        <position position="192"/>
    </location>
</feature>
<feature type="active site" description="Schiff-base intermediate with substrate; via pyruvic acid" evidence="11">
    <location>
        <position position="192"/>
    </location>
</feature>
<evidence type="ECO:0000256" key="2">
    <source>
        <dbReference type="ARBA" id="ARBA00022516"/>
    </source>
</evidence>
<keyword evidence="7 11" id="KW-0594">Phospholipid biosynthesis</keyword>
<keyword evidence="9 11" id="KW-1208">Phospholipid metabolism</keyword>
<dbReference type="UniPathway" id="UPA00558">
    <property type="reaction ID" value="UER00616"/>
</dbReference>
<evidence type="ECO:0000256" key="7">
    <source>
        <dbReference type="ARBA" id="ARBA00023209"/>
    </source>
</evidence>
<reference evidence="14" key="1">
    <citation type="submission" date="2016-04" db="EMBL/GenBank/DDBJ databases">
        <title>Draft genome sequence of Paludibacter jiangxiensis strain NM7.</title>
        <authorList>
            <person name="Qiu Y."/>
            <person name="Matsuura N."/>
            <person name="Ohashi A."/>
            <person name="Tourlousse M.D."/>
            <person name="Sekiguchi Y."/>
        </authorList>
    </citation>
    <scope>NUCLEOTIDE SEQUENCE [LARGE SCALE GENOMIC DNA]</scope>
    <source>
        <strain evidence="14">NM7</strain>
    </source>
</reference>
<keyword evidence="4 11" id="KW-0443">Lipid metabolism</keyword>
<feature type="transmembrane region" description="Helical" evidence="12">
    <location>
        <begin position="38"/>
        <end position="57"/>
    </location>
</feature>
<comment type="subunit">
    <text evidence="11">Heterodimer of a large membrane-associated beta subunit and a small pyruvoyl-containing alpha subunit.</text>
</comment>
<proteinExistence type="inferred from homology"/>
<comment type="caution">
    <text evidence="13">The sequence shown here is derived from an EMBL/GenBank/DDBJ whole genome shotgun (WGS) entry which is preliminary data.</text>
</comment>
<evidence type="ECO:0000256" key="6">
    <source>
        <dbReference type="ARBA" id="ARBA00023145"/>
    </source>
</evidence>
<evidence type="ECO:0000256" key="11">
    <source>
        <dbReference type="HAMAP-Rule" id="MF_00664"/>
    </source>
</evidence>
<evidence type="ECO:0000256" key="1">
    <source>
        <dbReference type="ARBA" id="ARBA00022475"/>
    </source>
</evidence>
<dbReference type="AlphaFoldDB" id="A0A161LDI4"/>
<dbReference type="InterPro" id="IPR033175">
    <property type="entry name" value="PSD-A"/>
</dbReference>
<evidence type="ECO:0000256" key="3">
    <source>
        <dbReference type="ARBA" id="ARBA00022793"/>
    </source>
</evidence>
<evidence type="ECO:0000256" key="4">
    <source>
        <dbReference type="ARBA" id="ARBA00023098"/>
    </source>
</evidence>
<keyword evidence="14" id="KW-1185">Reference proteome</keyword>
<evidence type="ECO:0000256" key="8">
    <source>
        <dbReference type="ARBA" id="ARBA00023239"/>
    </source>
</evidence>
<dbReference type="PANTHER" id="PTHR35809:SF1">
    <property type="entry name" value="ARCHAETIDYLSERINE DECARBOXYLASE PROENZYME-RELATED"/>
    <property type="match status" value="1"/>
</dbReference>
<comment type="PTM">
    <text evidence="11">Is synthesized initially as an inactive proenzyme. Formation of the active enzyme involves a self-maturation process in which the active site pyruvoyl group is generated from an internal serine residue via an autocatalytic post-translational modification. Two non-identical subunits are generated from the proenzyme in this reaction, and the pyruvate is formed at the N-terminus of the alpha chain, which is derived from the carboxyl end of the proenzyme. The post-translation cleavage follows an unusual pathway, termed non-hydrolytic serinolysis, in which the side chain hydroxyl group of the serine supplies its oxygen atom to form the C-terminus of the beta chain, while the remainder of the serine residue undergoes an oxidative deamination to produce ammonia and the pyruvoyl prosthetic group on the alpha chain.</text>
</comment>
<comment type="similarity">
    <text evidence="11">Belongs to the phosphatidylserine decarboxylase family. PSD-A subfamily.</text>
</comment>